<evidence type="ECO:0000313" key="2">
    <source>
        <dbReference type="Proteomes" id="UP001325023"/>
    </source>
</evidence>
<name>A0ACD4XYI0_PSEFL</name>
<sequence>MSFPCFNPHAKTFYRPIDAALRWCNLIRYEAQIVEAAWSRPEELAYLFPQWPFLHAAIEKIYDAIRNGELPYGCLGISVPIGSYVEPCQLTIRHSDLRHWMEIYYSDQKPGFLFESGGEAYEKVSLGNFLALQADRDTLLRELNTLQYHLKDIMADLQAIGLERDKLKAMVKTHGQLSERSELTYQNIIGALLSLFLDQSPAGKPLSVFKSQSAIVDAVIARYCDIPGLSKRTLDEKFAAANRSIKKSKQG</sequence>
<protein>
    <submittedName>
        <fullName evidence="1">Uncharacterized protein</fullName>
    </submittedName>
</protein>
<dbReference type="EMBL" id="CP140009">
    <property type="protein sequence ID" value="WQD74260.1"/>
    <property type="molecule type" value="Genomic_DNA"/>
</dbReference>
<dbReference type="Proteomes" id="UP001325023">
    <property type="component" value="Chromosome"/>
</dbReference>
<reference evidence="1" key="1">
    <citation type="submission" date="2023-12" db="EMBL/GenBank/DDBJ databases">
        <title>Genome sequencing and assembly of bacterial species from a model synthetic community.</title>
        <authorList>
            <person name="Hogle S.L."/>
        </authorList>
    </citation>
    <scope>NUCLEOTIDE SEQUENCE</scope>
    <source>
        <strain evidence="1">SBW25</strain>
    </source>
</reference>
<gene>
    <name evidence="1" type="ORF">U0037_09940</name>
</gene>
<accession>A0ACD4XYI0</accession>
<proteinExistence type="predicted"/>
<organism evidence="1 2">
    <name type="scientific">Pseudomonas fluorescens</name>
    <dbReference type="NCBI Taxonomy" id="294"/>
    <lineage>
        <taxon>Bacteria</taxon>
        <taxon>Pseudomonadati</taxon>
        <taxon>Pseudomonadota</taxon>
        <taxon>Gammaproteobacteria</taxon>
        <taxon>Pseudomonadales</taxon>
        <taxon>Pseudomonadaceae</taxon>
        <taxon>Pseudomonas</taxon>
    </lineage>
</organism>
<keyword evidence="2" id="KW-1185">Reference proteome</keyword>
<evidence type="ECO:0000313" key="1">
    <source>
        <dbReference type="EMBL" id="WQD74260.1"/>
    </source>
</evidence>